<feature type="domain" description="DALR anticodon binding" evidence="10">
    <location>
        <begin position="618"/>
        <end position="746"/>
    </location>
</feature>
<dbReference type="EC" id="6.1.1.19" evidence="2"/>
<evidence type="ECO:0000313" key="11">
    <source>
        <dbReference type="EMBL" id="AFK51381.1"/>
    </source>
</evidence>
<dbReference type="Gene3D" id="1.10.730.10">
    <property type="entry name" value="Isoleucyl-tRNA Synthetase, Domain 1"/>
    <property type="match status" value="1"/>
</dbReference>
<dbReference type="Pfam" id="PF05746">
    <property type="entry name" value="DALR_1"/>
    <property type="match status" value="1"/>
</dbReference>
<dbReference type="Pfam" id="PF00750">
    <property type="entry name" value="tRNA-synt_1d"/>
    <property type="match status" value="2"/>
</dbReference>
<dbReference type="InterPro" id="IPR036695">
    <property type="entry name" value="Arg-tRNA-synth_N_sf"/>
</dbReference>
<comment type="similarity">
    <text evidence="1 9">Belongs to the class-I aminoacyl-tRNA synthetase family.</text>
</comment>
<dbReference type="STRING" id="1184251.TCELL_0958"/>
<dbReference type="eggNOG" id="arCOG00487">
    <property type="taxonomic scope" value="Archaea"/>
</dbReference>
<evidence type="ECO:0000256" key="3">
    <source>
        <dbReference type="ARBA" id="ARBA00022598"/>
    </source>
</evidence>
<protein>
    <recommendedName>
        <fullName evidence="2">arginine--tRNA ligase</fullName>
        <ecNumber evidence="2">6.1.1.19</ecNumber>
    </recommendedName>
</protein>
<sequence>MSKPQGYIARCLSEAVADLAPATIGVDRRAVEEAFETGRLKVSRPPSQSIGDYSIALHYLFKLGGVDQKDWPHAAGRLIEALTSSKYKDECYVARAEFVNGYLNLTIDFNRLARVVLDDVLRGGVEERLRSVGGGRVVVVEHTSANPVHPLHVGSGRNSVIGDTFARLLSKLGFRVSRRFYVNDMGRQVAFLVYGVSILKEAGVQPGGEFKTDHWYGIVYALTNLLIEERRLLREVKEAEKAYWEALARFVEWAEREGAVPRSALDELRSLLAMRSLNKSAAKVARRLTTVLSGLEKALANAAELKALKDSLDRYTELSREHAKVSFLVRRLAVRAPEVYLALSSRILDDRKALDDVKKLMKRCEEEDPATLSLFHEVSESVVKGFKETLDRLNIHFDAFDWESSKEVLKGAHEVVKVVESKPFARREAGALLVDLDQAAEDCGFVRELFSPDRPGKFIIERSDGTTLYVTRDVSYSVFKFRETGADIVYNVIASEQSREQKQVKALLYLLGYEREARNLVHFVYELVKLKGMRMSGRRGVYYTLDELVEDYYAVVSKVYYETGKSKALEPAAREDVEKTLRELAVANARGLLLSVEPFKVLSFDPSRLEEALYGSTVLYSYVRLQSILRKLKGLEPLENMERLKSEASSLEWGGYKPSEVEEQILDALAEFERVVLSAYRELKPNRVLEYAMSLSNLVNKFYESHRVMGEPDPEARAFREALVVATLAVMKELVDVLGFPHVRRI</sequence>
<dbReference type="InParanoid" id="I3TF43"/>
<gene>
    <name evidence="11" type="ordered locus">TCELL_0958</name>
</gene>
<evidence type="ECO:0000256" key="1">
    <source>
        <dbReference type="ARBA" id="ARBA00005594"/>
    </source>
</evidence>
<evidence type="ECO:0000256" key="6">
    <source>
        <dbReference type="ARBA" id="ARBA00022917"/>
    </source>
</evidence>
<keyword evidence="7 9" id="KW-0030">Aminoacyl-tRNA synthetase</keyword>
<dbReference type="InterPro" id="IPR009080">
    <property type="entry name" value="tRNAsynth_Ia_anticodon-bd"/>
</dbReference>
<dbReference type="KEGG" id="thg:TCELL_0958"/>
<reference evidence="11 12" key="1">
    <citation type="journal article" date="2012" name="J. Bacteriol.">
        <title>Complete genome sequence of the hyperthermophilic cellulolytic Crenarchaeon 'Thermogladius cellulolyticus' 1633.</title>
        <authorList>
            <person name="Mardanov A.V."/>
            <person name="Kochetkova T.V."/>
            <person name="Beletsky A.V."/>
            <person name="Bonch-Osmolovskaya E.A."/>
            <person name="Ravin N.V."/>
            <person name="Skryabin K.G."/>
        </authorList>
    </citation>
    <scope>NUCLEOTIDE SEQUENCE [LARGE SCALE GENOMIC DNA]</scope>
    <source>
        <strain evidence="12">DSM 22663 / VKM B-2946 / 1633</strain>
    </source>
</reference>
<dbReference type="GeneID" id="13013275"/>
<dbReference type="EMBL" id="CP003531">
    <property type="protein sequence ID" value="AFK51381.1"/>
    <property type="molecule type" value="Genomic_DNA"/>
</dbReference>
<keyword evidence="12" id="KW-1185">Reference proteome</keyword>
<dbReference type="PANTHER" id="PTHR11956">
    <property type="entry name" value="ARGINYL-TRNA SYNTHETASE"/>
    <property type="match status" value="1"/>
</dbReference>
<evidence type="ECO:0000256" key="7">
    <source>
        <dbReference type="ARBA" id="ARBA00023146"/>
    </source>
</evidence>
<dbReference type="AlphaFoldDB" id="I3TF43"/>
<evidence type="ECO:0000256" key="8">
    <source>
        <dbReference type="ARBA" id="ARBA00049339"/>
    </source>
</evidence>
<dbReference type="SUPFAM" id="SSF47323">
    <property type="entry name" value="Anticodon-binding domain of a subclass of class I aminoacyl-tRNA synthetases"/>
    <property type="match status" value="1"/>
</dbReference>
<evidence type="ECO:0000313" key="12">
    <source>
        <dbReference type="Proteomes" id="UP000005270"/>
    </source>
</evidence>
<dbReference type="GO" id="GO:0006420">
    <property type="term" value="P:arginyl-tRNA aminoacylation"/>
    <property type="evidence" value="ECO:0007669"/>
    <property type="project" value="InterPro"/>
</dbReference>
<dbReference type="InterPro" id="IPR035684">
    <property type="entry name" value="ArgRS_core"/>
</dbReference>
<dbReference type="InterPro" id="IPR014729">
    <property type="entry name" value="Rossmann-like_a/b/a_fold"/>
</dbReference>
<dbReference type="HOGENOM" id="CLU_006406_6_1_2"/>
<evidence type="ECO:0000259" key="10">
    <source>
        <dbReference type="SMART" id="SM00836"/>
    </source>
</evidence>
<name>I3TF43_THEC1</name>
<dbReference type="Proteomes" id="UP000005270">
    <property type="component" value="Chromosome"/>
</dbReference>
<dbReference type="InterPro" id="IPR001278">
    <property type="entry name" value="Arg-tRNA-ligase"/>
</dbReference>
<dbReference type="GO" id="GO:0005737">
    <property type="term" value="C:cytoplasm"/>
    <property type="evidence" value="ECO:0007669"/>
    <property type="project" value="InterPro"/>
</dbReference>
<dbReference type="GO" id="GO:0004814">
    <property type="term" value="F:arginine-tRNA ligase activity"/>
    <property type="evidence" value="ECO:0007669"/>
    <property type="project" value="UniProtKB-EC"/>
</dbReference>
<evidence type="ECO:0000256" key="2">
    <source>
        <dbReference type="ARBA" id="ARBA00012837"/>
    </source>
</evidence>
<dbReference type="SMART" id="SM00836">
    <property type="entry name" value="DALR_1"/>
    <property type="match status" value="1"/>
</dbReference>
<dbReference type="FunCoup" id="I3TF43">
    <property type="interactions" value="192"/>
</dbReference>
<evidence type="ECO:0000256" key="4">
    <source>
        <dbReference type="ARBA" id="ARBA00022741"/>
    </source>
</evidence>
<keyword evidence="5 9" id="KW-0067">ATP-binding</keyword>
<dbReference type="OrthoDB" id="372102at2157"/>
<dbReference type="PRINTS" id="PR01038">
    <property type="entry name" value="TRNASYNTHARG"/>
</dbReference>
<dbReference type="RefSeq" id="WP_014737631.1">
    <property type="nucleotide sequence ID" value="NC_017954.1"/>
</dbReference>
<dbReference type="GO" id="GO:0005524">
    <property type="term" value="F:ATP binding"/>
    <property type="evidence" value="ECO:0007669"/>
    <property type="project" value="UniProtKB-KW"/>
</dbReference>
<keyword evidence="3 9" id="KW-0436">Ligase</keyword>
<evidence type="ECO:0000256" key="5">
    <source>
        <dbReference type="ARBA" id="ARBA00022840"/>
    </source>
</evidence>
<dbReference type="Gene3D" id="3.30.1360.70">
    <property type="entry name" value="Arginyl tRNA synthetase N-terminal domain"/>
    <property type="match status" value="1"/>
</dbReference>
<organism evidence="11 12">
    <name type="scientific">Thermogladius calderae (strain DSM 22663 / VKM B-2946 / 1633)</name>
    <dbReference type="NCBI Taxonomy" id="1184251"/>
    <lineage>
        <taxon>Archaea</taxon>
        <taxon>Thermoproteota</taxon>
        <taxon>Thermoprotei</taxon>
        <taxon>Desulfurococcales</taxon>
        <taxon>Desulfurococcaceae</taxon>
        <taxon>Thermogladius</taxon>
    </lineage>
</organism>
<dbReference type="PANTHER" id="PTHR11956:SF5">
    <property type="entry name" value="ARGININE--TRNA LIGASE, CYTOPLASMIC"/>
    <property type="match status" value="1"/>
</dbReference>
<dbReference type="Gene3D" id="3.40.50.620">
    <property type="entry name" value="HUPs"/>
    <property type="match status" value="1"/>
</dbReference>
<evidence type="ECO:0000256" key="9">
    <source>
        <dbReference type="RuleBase" id="RU363038"/>
    </source>
</evidence>
<keyword evidence="4 9" id="KW-0547">Nucleotide-binding</keyword>
<dbReference type="SUPFAM" id="SSF52374">
    <property type="entry name" value="Nucleotidylyl transferase"/>
    <property type="match status" value="2"/>
</dbReference>
<dbReference type="InterPro" id="IPR008909">
    <property type="entry name" value="DALR_anticod-bd"/>
</dbReference>
<comment type="catalytic activity">
    <reaction evidence="8">
        <text>tRNA(Arg) + L-arginine + ATP = L-arginyl-tRNA(Arg) + AMP + diphosphate</text>
        <dbReference type="Rhea" id="RHEA:20301"/>
        <dbReference type="Rhea" id="RHEA-COMP:9658"/>
        <dbReference type="Rhea" id="RHEA-COMP:9673"/>
        <dbReference type="ChEBI" id="CHEBI:30616"/>
        <dbReference type="ChEBI" id="CHEBI:32682"/>
        <dbReference type="ChEBI" id="CHEBI:33019"/>
        <dbReference type="ChEBI" id="CHEBI:78442"/>
        <dbReference type="ChEBI" id="CHEBI:78513"/>
        <dbReference type="ChEBI" id="CHEBI:456215"/>
        <dbReference type="EC" id="6.1.1.19"/>
    </reaction>
</comment>
<proteinExistence type="inferred from homology"/>
<keyword evidence="6 9" id="KW-0648">Protein biosynthesis</keyword>
<dbReference type="SUPFAM" id="SSF55190">
    <property type="entry name" value="Arginyl-tRNA synthetase (ArgRS), N-terminal 'additional' domain"/>
    <property type="match status" value="1"/>
</dbReference>
<accession>I3TF43</accession>